<evidence type="ECO:0000256" key="4">
    <source>
        <dbReference type="ARBA" id="ARBA00023242"/>
    </source>
</evidence>
<evidence type="ECO:0000259" key="5">
    <source>
        <dbReference type="PROSITE" id="PS51294"/>
    </source>
</evidence>
<dbReference type="Proteomes" id="UP001372338">
    <property type="component" value="Unassembled WGS sequence"/>
</dbReference>
<sequence>MKNSQKLGVRQYNKSELPRLRWTPELHAHFIEAVQSLGGKNKATPKRILQQMSVKGLKIAHIKSHLQEPESSAHLPEEQNCRKFKFPDLLHSFSKSQFSIMHNESGGKIMHISPSAAADNHYVDSSLISSSGSNYLNLDLTI</sequence>
<comment type="subcellular location">
    <subcellularLocation>
        <location evidence="1">Nucleus</location>
    </subcellularLocation>
</comment>
<reference evidence="6 7" key="1">
    <citation type="submission" date="2024-01" db="EMBL/GenBank/DDBJ databases">
        <title>The genomes of 5 underutilized Papilionoideae crops provide insights into root nodulation and disease resistanc.</title>
        <authorList>
            <person name="Yuan L."/>
        </authorList>
    </citation>
    <scope>NUCLEOTIDE SEQUENCE [LARGE SCALE GENOMIC DNA]</scope>
    <source>
        <strain evidence="6">ZHUSHIDOU_FW_LH</strain>
        <tissue evidence="6">Leaf</tissue>
    </source>
</reference>
<dbReference type="InterPro" id="IPR046955">
    <property type="entry name" value="PHR1-like"/>
</dbReference>
<dbReference type="GO" id="GO:0003677">
    <property type="term" value="F:DNA binding"/>
    <property type="evidence" value="ECO:0007669"/>
    <property type="project" value="InterPro"/>
</dbReference>
<dbReference type="NCBIfam" id="TIGR01557">
    <property type="entry name" value="myb_SHAQKYF"/>
    <property type="match status" value="1"/>
</dbReference>
<proteinExistence type="predicted"/>
<dbReference type="GO" id="GO:0003700">
    <property type="term" value="F:DNA-binding transcription factor activity"/>
    <property type="evidence" value="ECO:0007669"/>
    <property type="project" value="InterPro"/>
</dbReference>
<comment type="caution">
    <text evidence="6">The sequence shown here is derived from an EMBL/GenBank/DDBJ whole genome shotgun (WGS) entry which is preliminary data.</text>
</comment>
<organism evidence="6 7">
    <name type="scientific">Crotalaria pallida</name>
    <name type="common">Smooth rattlebox</name>
    <name type="synonym">Crotalaria striata</name>
    <dbReference type="NCBI Taxonomy" id="3830"/>
    <lineage>
        <taxon>Eukaryota</taxon>
        <taxon>Viridiplantae</taxon>
        <taxon>Streptophyta</taxon>
        <taxon>Embryophyta</taxon>
        <taxon>Tracheophyta</taxon>
        <taxon>Spermatophyta</taxon>
        <taxon>Magnoliopsida</taxon>
        <taxon>eudicotyledons</taxon>
        <taxon>Gunneridae</taxon>
        <taxon>Pentapetalae</taxon>
        <taxon>rosids</taxon>
        <taxon>fabids</taxon>
        <taxon>Fabales</taxon>
        <taxon>Fabaceae</taxon>
        <taxon>Papilionoideae</taxon>
        <taxon>50 kb inversion clade</taxon>
        <taxon>genistoids sensu lato</taxon>
        <taxon>core genistoids</taxon>
        <taxon>Crotalarieae</taxon>
        <taxon>Crotalaria</taxon>
    </lineage>
</organism>
<dbReference type="PANTHER" id="PTHR31314:SF113">
    <property type="entry name" value="MYB FAMILY TRANSCRIPTION FACTOR MPH1"/>
    <property type="match status" value="1"/>
</dbReference>
<dbReference type="AlphaFoldDB" id="A0AAN9IFP5"/>
<evidence type="ECO:0000256" key="1">
    <source>
        <dbReference type="ARBA" id="ARBA00004123"/>
    </source>
</evidence>
<dbReference type="Gene3D" id="1.10.10.60">
    <property type="entry name" value="Homeodomain-like"/>
    <property type="match status" value="1"/>
</dbReference>
<dbReference type="InterPro" id="IPR006447">
    <property type="entry name" value="Myb_dom_plants"/>
</dbReference>
<protein>
    <recommendedName>
        <fullName evidence="5">HTH myb-type domain-containing protein</fullName>
    </recommendedName>
</protein>
<dbReference type="PROSITE" id="PS51294">
    <property type="entry name" value="HTH_MYB"/>
    <property type="match status" value="1"/>
</dbReference>
<dbReference type="InterPro" id="IPR009057">
    <property type="entry name" value="Homeodomain-like_sf"/>
</dbReference>
<dbReference type="EMBL" id="JAYWIO010000003">
    <property type="protein sequence ID" value="KAK7276729.1"/>
    <property type="molecule type" value="Genomic_DNA"/>
</dbReference>
<evidence type="ECO:0000256" key="2">
    <source>
        <dbReference type="ARBA" id="ARBA00023015"/>
    </source>
</evidence>
<dbReference type="Pfam" id="PF00249">
    <property type="entry name" value="Myb_DNA-binding"/>
    <property type="match status" value="1"/>
</dbReference>
<gene>
    <name evidence="6" type="ORF">RIF29_17874</name>
</gene>
<dbReference type="InterPro" id="IPR001005">
    <property type="entry name" value="SANT/Myb"/>
</dbReference>
<dbReference type="SUPFAM" id="SSF46689">
    <property type="entry name" value="Homeodomain-like"/>
    <property type="match status" value="1"/>
</dbReference>
<dbReference type="InterPro" id="IPR017930">
    <property type="entry name" value="Myb_dom"/>
</dbReference>
<evidence type="ECO:0000256" key="3">
    <source>
        <dbReference type="ARBA" id="ARBA00023163"/>
    </source>
</evidence>
<evidence type="ECO:0000313" key="6">
    <source>
        <dbReference type="EMBL" id="KAK7276729.1"/>
    </source>
</evidence>
<keyword evidence="2" id="KW-0805">Transcription regulation</keyword>
<dbReference type="GO" id="GO:0005634">
    <property type="term" value="C:nucleus"/>
    <property type="evidence" value="ECO:0007669"/>
    <property type="project" value="UniProtKB-SubCell"/>
</dbReference>
<keyword evidence="3" id="KW-0804">Transcription</keyword>
<name>A0AAN9IFP5_CROPI</name>
<feature type="domain" description="HTH myb-type" evidence="5">
    <location>
        <begin position="14"/>
        <end position="67"/>
    </location>
</feature>
<keyword evidence="7" id="KW-1185">Reference proteome</keyword>
<dbReference type="PANTHER" id="PTHR31314">
    <property type="entry name" value="MYB FAMILY TRANSCRIPTION FACTOR PHL7-LIKE"/>
    <property type="match status" value="1"/>
</dbReference>
<evidence type="ECO:0000313" key="7">
    <source>
        <dbReference type="Proteomes" id="UP001372338"/>
    </source>
</evidence>
<accession>A0AAN9IFP5</accession>
<keyword evidence="4" id="KW-0539">Nucleus</keyword>